<proteinExistence type="inferred from homology"/>
<dbReference type="PANTHER" id="PTHR21368">
    <property type="entry name" value="50S RIBOSOMAL PROTEIN L9"/>
    <property type="match status" value="1"/>
</dbReference>
<keyword evidence="2 7" id="KW-0699">rRNA-binding</keyword>
<dbReference type="GO" id="GO:0019843">
    <property type="term" value="F:rRNA binding"/>
    <property type="evidence" value="ECO:0007669"/>
    <property type="project" value="UniProtKB-UniRule"/>
</dbReference>
<dbReference type="Pfam" id="PF01281">
    <property type="entry name" value="Ribosomal_L9_N"/>
    <property type="match status" value="1"/>
</dbReference>
<name>A0A2M7XD05_9BACT</name>
<dbReference type="InterPro" id="IPR000244">
    <property type="entry name" value="Ribosomal_bL9"/>
</dbReference>
<evidence type="ECO:0000313" key="9">
    <source>
        <dbReference type="EMBL" id="PJA45749.1"/>
    </source>
</evidence>
<sequence>MKVILLENVKSLGNKGDVAEVSEGYARNFLFPQHIAIEASEQTLREKNEKEQTEIRRSKKIEQEEKKKAKVLDGFEVFIKVKTDGGKLYASVGPNDIAEALKETKHKIEPELIKFKPVKELGTYEAVVEFASGFDATLTVVIEEK</sequence>
<dbReference type="InterPro" id="IPR020069">
    <property type="entry name" value="Ribosomal_bL9_C"/>
</dbReference>
<evidence type="ECO:0000256" key="1">
    <source>
        <dbReference type="ARBA" id="ARBA00010605"/>
    </source>
</evidence>
<evidence type="ECO:0000256" key="4">
    <source>
        <dbReference type="ARBA" id="ARBA00022980"/>
    </source>
</evidence>
<keyword evidence="3 7" id="KW-0694">RNA-binding</keyword>
<evidence type="ECO:0000256" key="7">
    <source>
        <dbReference type="HAMAP-Rule" id="MF_00503"/>
    </source>
</evidence>
<dbReference type="Proteomes" id="UP000231263">
    <property type="component" value="Unassembled WGS sequence"/>
</dbReference>
<protein>
    <recommendedName>
        <fullName evidence="6 7">Large ribosomal subunit protein bL9</fullName>
    </recommendedName>
</protein>
<reference evidence="10" key="1">
    <citation type="submission" date="2017-09" db="EMBL/GenBank/DDBJ databases">
        <title>Depth-based differentiation of microbial function through sediment-hosted aquifers and enrichment of novel symbionts in the deep terrestrial subsurface.</title>
        <authorList>
            <person name="Probst A.J."/>
            <person name="Ladd B."/>
            <person name="Jarett J.K."/>
            <person name="Geller-Mcgrath D.E."/>
            <person name="Sieber C.M.K."/>
            <person name="Emerson J.B."/>
            <person name="Anantharaman K."/>
            <person name="Thomas B.C."/>
            <person name="Malmstrom R."/>
            <person name="Stieglmeier M."/>
            <person name="Klingl A."/>
            <person name="Woyke T."/>
            <person name="Ryan C.M."/>
            <person name="Banfield J.F."/>
        </authorList>
    </citation>
    <scope>NUCLEOTIDE SEQUENCE [LARGE SCALE GENOMIC DNA]</scope>
</reference>
<keyword evidence="5 7" id="KW-0687">Ribonucleoprotein</keyword>
<dbReference type="HAMAP" id="MF_00503">
    <property type="entry name" value="Ribosomal_bL9"/>
    <property type="match status" value="1"/>
</dbReference>
<comment type="similarity">
    <text evidence="1 7">Belongs to the bacterial ribosomal protein bL9 family.</text>
</comment>
<dbReference type="GO" id="GO:0003735">
    <property type="term" value="F:structural constituent of ribosome"/>
    <property type="evidence" value="ECO:0007669"/>
    <property type="project" value="InterPro"/>
</dbReference>
<dbReference type="InterPro" id="IPR020070">
    <property type="entry name" value="Ribosomal_bL9_N"/>
</dbReference>
<dbReference type="SUPFAM" id="SSF55658">
    <property type="entry name" value="L9 N-domain-like"/>
    <property type="match status" value="1"/>
</dbReference>
<evidence type="ECO:0000313" key="10">
    <source>
        <dbReference type="Proteomes" id="UP000231263"/>
    </source>
</evidence>
<gene>
    <name evidence="7 9" type="primary">rplI</name>
    <name evidence="9" type="ORF">CO173_04840</name>
</gene>
<comment type="function">
    <text evidence="7">Binds to the 23S rRNA.</text>
</comment>
<evidence type="ECO:0000256" key="6">
    <source>
        <dbReference type="ARBA" id="ARBA00035292"/>
    </source>
</evidence>
<evidence type="ECO:0000256" key="3">
    <source>
        <dbReference type="ARBA" id="ARBA00022884"/>
    </source>
</evidence>
<dbReference type="InterPro" id="IPR020594">
    <property type="entry name" value="Ribosomal_bL9_bac/chp"/>
</dbReference>
<evidence type="ECO:0000256" key="5">
    <source>
        <dbReference type="ARBA" id="ARBA00023274"/>
    </source>
</evidence>
<dbReference type="InterPro" id="IPR036791">
    <property type="entry name" value="Ribosomal_bL9_C_sf"/>
</dbReference>
<dbReference type="Pfam" id="PF03948">
    <property type="entry name" value="Ribosomal_L9_C"/>
    <property type="match status" value="1"/>
</dbReference>
<dbReference type="GO" id="GO:0006412">
    <property type="term" value="P:translation"/>
    <property type="evidence" value="ECO:0007669"/>
    <property type="project" value="UniProtKB-UniRule"/>
</dbReference>
<feature type="domain" description="Ribosomal protein L9" evidence="8">
    <location>
        <begin position="13"/>
        <end position="40"/>
    </location>
</feature>
<dbReference type="NCBIfam" id="TIGR00158">
    <property type="entry name" value="L9"/>
    <property type="match status" value="1"/>
</dbReference>
<dbReference type="AlphaFoldDB" id="A0A2M7XD05"/>
<evidence type="ECO:0000259" key="8">
    <source>
        <dbReference type="PROSITE" id="PS00651"/>
    </source>
</evidence>
<dbReference type="Gene3D" id="3.10.430.100">
    <property type="entry name" value="Ribosomal protein L9, C-terminal domain"/>
    <property type="match status" value="1"/>
</dbReference>
<dbReference type="PROSITE" id="PS00651">
    <property type="entry name" value="RIBOSOMAL_L9"/>
    <property type="match status" value="1"/>
</dbReference>
<dbReference type="InterPro" id="IPR036935">
    <property type="entry name" value="Ribosomal_bL9_N_sf"/>
</dbReference>
<keyword evidence="4 7" id="KW-0689">Ribosomal protein</keyword>
<dbReference type="InterPro" id="IPR009027">
    <property type="entry name" value="Ribosomal_bL9/RNase_H1_N"/>
</dbReference>
<comment type="caution">
    <text evidence="9">The sequence shown here is derived from an EMBL/GenBank/DDBJ whole genome shotgun (WGS) entry which is preliminary data.</text>
</comment>
<dbReference type="Gene3D" id="3.40.5.10">
    <property type="entry name" value="Ribosomal protein L9, N-terminal domain"/>
    <property type="match status" value="1"/>
</dbReference>
<dbReference type="SUPFAM" id="SSF55653">
    <property type="entry name" value="Ribosomal protein L9 C-domain"/>
    <property type="match status" value="1"/>
</dbReference>
<accession>A0A2M7XD05</accession>
<evidence type="ECO:0000256" key="2">
    <source>
        <dbReference type="ARBA" id="ARBA00022730"/>
    </source>
</evidence>
<dbReference type="GO" id="GO:1990904">
    <property type="term" value="C:ribonucleoprotein complex"/>
    <property type="evidence" value="ECO:0007669"/>
    <property type="project" value="UniProtKB-KW"/>
</dbReference>
<organism evidence="9 10">
    <name type="scientific">Candidatus Uhrbacteria bacterium CG_4_9_14_3_um_filter_41_35</name>
    <dbReference type="NCBI Taxonomy" id="1975034"/>
    <lineage>
        <taxon>Bacteria</taxon>
        <taxon>Candidatus Uhriibacteriota</taxon>
    </lineage>
</organism>
<dbReference type="EMBL" id="PFWT01000026">
    <property type="protein sequence ID" value="PJA45749.1"/>
    <property type="molecule type" value="Genomic_DNA"/>
</dbReference>
<dbReference type="GO" id="GO:0005840">
    <property type="term" value="C:ribosome"/>
    <property type="evidence" value="ECO:0007669"/>
    <property type="project" value="UniProtKB-KW"/>
</dbReference>